<keyword evidence="2" id="KW-1185">Reference proteome</keyword>
<accession>A0ACC2QHQ4</accession>
<sequence length="280" mass="31514">MASPLGINVLLSMFRENSPTVEKYVQIAKTFQNTEGCKLENRVFISSSKDISKMGQFTDVEKIDFSKKDNNFMVYMKKYGDLGNHEFSNKTEFICTNICTFESRWQLNKRSGLKMTLYNSFNYTDDIRYEGRLMELPLESKDFKLVLVIPNESDVIVNALFATLTNQGLAAAINSIQPLFTAHSAFSIHMSIDVKSRVLIKEKISAVTNGTAVQYGAIAVTEEGTRVNVVTCLHSPADSIVDNADYIILKPGKIPSSPLPPFYFAVVYQDTPIFYGDFKR</sequence>
<dbReference type="EMBL" id="CM056794">
    <property type="protein sequence ID" value="KAJ8717067.1"/>
    <property type="molecule type" value="Genomic_DNA"/>
</dbReference>
<dbReference type="Proteomes" id="UP001231649">
    <property type="component" value="Chromosome 18"/>
</dbReference>
<comment type="caution">
    <text evidence="1">The sequence shown here is derived from an EMBL/GenBank/DDBJ whole genome shotgun (WGS) entry which is preliminary data.</text>
</comment>
<proteinExistence type="predicted"/>
<reference evidence="1" key="1">
    <citation type="submission" date="2023-03" db="EMBL/GenBank/DDBJ databases">
        <title>Chromosome-level genomes of two armyworms, Mythimna separata and Mythimna loreyi, provide insights into the biosynthesis and reception of sex pheromones.</title>
        <authorList>
            <person name="Zhao H."/>
        </authorList>
    </citation>
    <scope>NUCLEOTIDE SEQUENCE</scope>
    <source>
        <strain evidence="1">BeijingLab</strain>
    </source>
</reference>
<name>A0ACC2QHQ4_9NEOP</name>
<protein>
    <submittedName>
        <fullName evidence="1">Uncharacterized protein</fullName>
    </submittedName>
</protein>
<gene>
    <name evidence="1" type="ORF">PYW08_005466</name>
</gene>
<evidence type="ECO:0000313" key="1">
    <source>
        <dbReference type="EMBL" id="KAJ8717067.1"/>
    </source>
</evidence>
<evidence type="ECO:0000313" key="2">
    <source>
        <dbReference type="Proteomes" id="UP001231649"/>
    </source>
</evidence>
<organism evidence="1 2">
    <name type="scientific">Mythimna loreyi</name>
    <dbReference type="NCBI Taxonomy" id="667449"/>
    <lineage>
        <taxon>Eukaryota</taxon>
        <taxon>Metazoa</taxon>
        <taxon>Ecdysozoa</taxon>
        <taxon>Arthropoda</taxon>
        <taxon>Hexapoda</taxon>
        <taxon>Insecta</taxon>
        <taxon>Pterygota</taxon>
        <taxon>Neoptera</taxon>
        <taxon>Endopterygota</taxon>
        <taxon>Lepidoptera</taxon>
        <taxon>Glossata</taxon>
        <taxon>Ditrysia</taxon>
        <taxon>Noctuoidea</taxon>
        <taxon>Noctuidae</taxon>
        <taxon>Noctuinae</taxon>
        <taxon>Hadenini</taxon>
        <taxon>Mythimna</taxon>
    </lineage>
</organism>